<dbReference type="InterPro" id="IPR019808">
    <property type="entry name" value="Histidine_triad_CS"/>
</dbReference>
<sequence>MLLGRTWRVVAQSASRKPLQIASRSMSSEADKARAAAEPKPNELTIFDKIINKEIPANIIFENDKVLAFRDISPQAPTHVLVIPKVRAGLTRLIRAEESHKEILGELLYTASVVARNENLEDGYRIVINDGKNGCQSVYHLHLHIIGGRPLGWPPG</sequence>
<dbReference type="OMA" id="NGVEACQ"/>
<feature type="domain" description="HIT" evidence="4">
    <location>
        <begin position="46"/>
        <end position="156"/>
    </location>
</feature>
<keyword evidence="6" id="KW-1185">Reference proteome</keyword>
<dbReference type="FunFam" id="3.30.428.10:FF:000005">
    <property type="entry name" value="Histidine triad nucleotide-binding protein 1"/>
    <property type="match status" value="1"/>
</dbReference>
<evidence type="ECO:0000256" key="2">
    <source>
        <dbReference type="PIRSR" id="PIRSR601310-3"/>
    </source>
</evidence>
<dbReference type="PROSITE" id="PS51084">
    <property type="entry name" value="HIT_2"/>
    <property type="match status" value="1"/>
</dbReference>
<dbReference type="Gene3D" id="3.30.428.10">
    <property type="entry name" value="HIT-like"/>
    <property type="match status" value="1"/>
</dbReference>
<dbReference type="STRING" id="695850.A0A067CTK1"/>
<dbReference type="PROSITE" id="PS00892">
    <property type="entry name" value="HIT_1"/>
    <property type="match status" value="1"/>
</dbReference>
<accession>A0A067CTK1</accession>
<protein>
    <recommendedName>
        <fullName evidence="4">HIT domain-containing protein</fullName>
    </recommendedName>
</protein>
<dbReference type="AlphaFoldDB" id="A0A067CTK1"/>
<dbReference type="InterPro" id="IPR011146">
    <property type="entry name" value="HIT-like"/>
</dbReference>
<name>A0A067CTK1_SAPPC</name>
<proteinExistence type="predicted"/>
<dbReference type="SUPFAM" id="SSF54197">
    <property type="entry name" value="HIT-like"/>
    <property type="match status" value="1"/>
</dbReference>
<dbReference type="CDD" id="cd01276">
    <property type="entry name" value="PKCI_related"/>
    <property type="match status" value="1"/>
</dbReference>
<dbReference type="OrthoDB" id="672793at2759"/>
<dbReference type="InterPro" id="IPR036265">
    <property type="entry name" value="HIT-like_sf"/>
</dbReference>
<feature type="active site" description="Tele-AMP-histidine intermediate" evidence="1">
    <location>
        <position position="142"/>
    </location>
</feature>
<dbReference type="GeneID" id="24127349"/>
<dbReference type="EMBL" id="KK583204">
    <property type="protein sequence ID" value="KDO29861.1"/>
    <property type="molecule type" value="Genomic_DNA"/>
</dbReference>
<reference evidence="5 6" key="1">
    <citation type="journal article" date="2013" name="PLoS Genet.">
        <title>Distinctive expansion of potential virulence genes in the genome of the oomycete fish pathogen Saprolegnia parasitica.</title>
        <authorList>
            <person name="Jiang R.H."/>
            <person name="de Bruijn I."/>
            <person name="Haas B.J."/>
            <person name="Belmonte R."/>
            <person name="Lobach L."/>
            <person name="Christie J."/>
            <person name="van den Ackerveken G."/>
            <person name="Bottin A."/>
            <person name="Bulone V."/>
            <person name="Diaz-Moreno S.M."/>
            <person name="Dumas B."/>
            <person name="Fan L."/>
            <person name="Gaulin E."/>
            <person name="Govers F."/>
            <person name="Grenville-Briggs L.J."/>
            <person name="Horner N.R."/>
            <person name="Levin J.Z."/>
            <person name="Mammella M."/>
            <person name="Meijer H.J."/>
            <person name="Morris P."/>
            <person name="Nusbaum C."/>
            <person name="Oome S."/>
            <person name="Phillips A.J."/>
            <person name="van Rooyen D."/>
            <person name="Rzeszutek E."/>
            <person name="Saraiva M."/>
            <person name="Secombes C.J."/>
            <person name="Seidl M.F."/>
            <person name="Snel B."/>
            <person name="Stassen J.H."/>
            <person name="Sykes S."/>
            <person name="Tripathy S."/>
            <person name="van den Berg H."/>
            <person name="Vega-Arreguin J.C."/>
            <person name="Wawra S."/>
            <person name="Young S.K."/>
            <person name="Zeng Q."/>
            <person name="Dieguez-Uribeondo J."/>
            <person name="Russ C."/>
            <person name="Tyler B.M."/>
            <person name="van West P."/>
        </authorList>
    </citation>
    <scope>NUCLEOTIDE SEQUENCE [LARGE SCALE GENOMIC DNA]</scope>
    <source>
        <strain evidence="5 6">CBS 223.65</strain>
    </source>
</reference>
<dbReference type="PRINTS" id="PR00332">
    <property type="entry name" value="HISTRIAD"/>
</dbReference>
<dbReference type="Proteomes" id="UP000030745">
    <property type="component" value="Unassembled WGS sequence"/>
</dbReference>
<evidence type="ECO:0000256" key="1">
    <source>
        <dbReference type="PIRSR" id="PIRSR601310-1"/>
    </source>
</evidence>
<dbReference type="RefSeq" id="XP_012199462.1">
    <property type="nucleotide sequence ID" value="XM_012344072.1"/>
</dbReference>
<dbReference type="PANTHER" id="PTHR23089">
    <property type="entry name" value="HISTIDINE TRIAD HIT PROTEIN"/>
    <property type="match status" value="1"/>
</dbReference>
<evidence type="ECO:0000313" key="5">
    <source>
        <dbReference type="EMBL" id="KDO29861.1"/>
    </source>
</evidence>
<organism evidence="5 6">
    <name type="scientific">Saprolegnia parasitica (strain CBS 223.65)</name>
    <dbReference type="NCBI Taxonomy" id="695850"/>
    <lineage>
        <taxon>Eukaryota</taxon>
        <taxon>Sar</taxon>
        <taxon>Stramenopiles</taxon>
        <taxon>Oomycota</taxon>
        <taxon>Saprolegniomycetes</taxon>
        <taxon>Saprolegniales</taxon>
        <taxon>Saprolegniaceae</taxon>
        <taxon>Saprolegnia</taxon>
    </lineage>
</organism>
<evidence type="ECO:0000256" key="3">
    <source>
        <dbReference type="PROSITE-ProRule" id="PRU00464"/>
    </source>
</evidence>
<dbReference type="VEuPathDB" id="FungiDB:SPRG_04934"/>
<dbReference type="KEGG" id="spar:SPRG_04934"/>
<evidence type="ECO:0000313" key="6">
    <source>
        <dbReference type="Proteomes" id="UP000030745"/>
    </source>
</evidence>
<feature type="short sequence motif" description="Histidine triad motif" evidence="2 3">
    <location>
        <begin position="140"/>
        <end position="144"/>
    </location>
</feature>
<dbReference type="GO" id="GO:0003824">
    <property type="term" value="F:catalytic activity"/>
    <property type="evidence" value="ECO:0007669"/>
    <property type="project" value="InterPro"/>
</dbReference>
<dbReference type="Pfam" id="PF01230">
    <property type="entry name" value="HIT"/>
    <property type="match status" value="1"/>
</dbReference>
<gene>
    <name evidence="5" type="ORF">SPRG_04934</name>
</gene>
<dbReference type="InterPro" id="IPR001310">
    <property type="entry name" value="Histidine_triad_HIT"/>
</dbReference>
<evidence type="ECO:0000259" key="4">
    <source>
        <dbReference type="PROSITE" id="PS51084"/>
    </source>
</evidence>